<evidence type="ECO:0000313" key="9">
    <source>
        <dbReference type="Proteomes" id="UP000001662"/>
    </source>
</evidence>
<keyword evidence="2 6" id="KW-0805">Transcription regulation</keyword>
<evidence type="ECO:0000259" key="7">
    <source>
        <dbReference type="Pfam" id="PF04542"/>
    </source>
</evidence>
<dbReference type="GO" id="GO:0005737">
    <property type="term" value="C:cytoplasm"/>
    <property type="evidence" value="ECO:0007669"/>
    <property type="project" value="UniProtKB-SubCell"/>
</dbReference>
<dbReference type="Proteomes" id="UP000001662">
    <property type="component" value="Chromosome"/>
</dbReference>
<evidence type="ECO:0000256" key="4">
    <source>
        <dbReference type="ARBA" id="ARBA00023125"/>
    </source>
</evidence>
<dbReference type="eggNOG" id="COG1191">
    <property type="taxonomic scope" value="Bacteria"/>
</dbReference>
<dbReference type="OrthoDB" id="3190733at2"/>
<dbReference type="GO" id="GO:0016987">
    <property type="term" value="F:sigma factor activity"/>
    <property type="evidence" value="ECO:0007669"/>
    <property type="project" value="UniProtKB-UniRule"/>
</dbReference>
<dbReference type="HAMAP" id="MF_02064">
    <property type="entry name" value="Sigma70_SigI"/>
    <property type="match status" value="1"/>
</dbReference>
<comment type="subcellular location">
    <subcellularLocation>
        <location evidence="6">Cytoplasm</location>
    </subcellularLocation>
</comment>
<dbReference type="PaxDb" id="610130-Closa_0244"/>
<feature type="short sequence motif" description="Polymerase core binding" evidence="6">
    <location>
        <begin position="48"/>
        <end position="61"/>
    </location>
</feature>
<reference evidence="8" key="1">
    <citation type="submission" date="2010-07" db="EMBL/GenBank/DDBJ databases">
        <title>Complete sequence of Clostridium saccharolyticum WM1.</title>
        <authorList>
            <consortium name="US DOE Joint Genome Institute"/>
            <person name="Lucas S."/>
            <person name="Copeland A."/>
            <person name="Lapidus A."/>
            <person name="Cheng J.-F."/>
            <person name="Bruce D."/>
            <person name="Goodwin L."/>
            <person name="Pitluck S."/>
            <person name="Chertkov O."/>
            <person name="Detter J.C."/>
            <person name="Han C."/>
            <person name="Tapia R."/>
            <person name="Land M."/>
            <person name="Hauser L."/>
            <person name="Chang Y.-J."/>
            <person name="Jeffries C."/>
            <person name="Kyrpides N."/>
            <person name="Ivanova N."/>
            <person name="Mikhailova N."/>
            <person name="Mouttaki H."/>
            <person name="Lin L."/>
            <person name="Zhou J."/>
            <person name="Hemme C.L."/>
            <person name="Woyke T."/>
        </authorList>
    </citation>
    <scope>NUCLEOTIDE SEQUENCE [LARGE SCALE GENOMIC DNA]</scope>
    <source>
        <strain evidence="8">WM1</strain>
    </source>
</reference>
<dbReference type="Gene3D" id="1.10.1740.10">
    <property type="match status" value="1"/>
</dbReference>
<dbReference type="AlphaFoldDB" id="D9R1Z3"/>
<comment type="subunit">
    <text evidence="6">Interacts with RsgI.</text>
</comment>
<name>D9R1Z3_LACSW</name>
<dbReference type="InterPro" id="IPR014244">
    <property type="entry name" value="RNA_pol_sigma-I"/>
</dbReference>
<gene>
    <name evidence="6" type="primary">sigI</name>
    <name evidence="8" type="ordered locus">Closa_0244</name>
</gene>
<evidence type="ECO:0000256" key="5">
    <source>
        <dbReference type="ARBA" id="ARBA00023163"/>
    </source>
</evidence>
<sequence>MVLRELDYLALEAAQNEKILNGFIEKHETVILNTASKVTGHYITKSDDEWSIALSAFVQAVKDYDLKKGSFLKFAKLVVKRRLIDYIRQQVKYQQEISVNPVVFDSDFDEDENRHIQFAVTQRSMESQKQESLSIEIHTVNEVFKDFGFTFYDLIKCSPKAAKTKSACGKVIAYCIEDPVAANVLKITKLLPVKILEKNTNTPRKIIERHRKYIIAAVVILSGEYPGLAEYLRNIREERRQ</sequence>
<dbReference type="SUPFAM" id="SSF88946">
    <property type="entry name" value="Sigma2 domain of RNA polymerase sigma factors"/>
    <property type="match status" value="1"/>
</dbReference>
<dbReference type="NCBIfam" id="TIGR02895">
    <property type="entry name" value="spore_sigI"/>
    <property type="match status" value="1"/>
</dbReference>
<accession>D9R1Z3</accession>
<dbReference type="HOGENOM" id="CLU_082361_0_0_9"/>
<evidence type="ECO:0000256" key="3">
    <source>
        <dbReference type="ARBA" id="ARBA00023082"/>
    </source>
</evidence>
<feature type="DNA-binding region" description="H-T-H motif" evidence="6">
    <location>
        <begin position="193"/>
        <end position="212"/>
    </location>
</feature>
<evidence type="ECO:0000256" key="1">
    <source>
        <dbReference type="ARBA" id="ARBA00022490"/>
    </source>
</evidence>
<keyword evidence="9" id="KW-1185">Reference proteome</keyword>
<dbReference type="PIRSF" id="PIRSF038953">
    <property type="entry name" value="SigI"/>
    <property type="match status" value="1"/>
</dbReference>
<dbReference type="STRING" id="610130.Closa_0244"/>
<keyword evidence="6" id="KW-0346">Stress response</keyword>
<feature type="domain" description="RNA polymerase sigma-70 region 2" evidence="7">
    <location>
        <begin position="24"/>
        <end position="90"/>
    </location>
</feature>
<dbReference type="InterPro" id="IPR013325">
    <property type="entry name" value="RNA_pol_sigma_r2"/>
</dbReference>
<comment type="activity regulation">
    <text evidence="6">Negatively regulated by the anti-sigma-I factor RsgI.</text>
</comment>
<dbReference type="EMBL" id="CP002109">
    <property type="protein sequence ID" value="ADL02884.1"/>
    <property type="molecule type" value="Genomic_DNA"/>
</dbReference>
<proteinExistence type="inferred from homology"/>
<keyword evidence="1 6" id="KW-0963">Cytoplasm</keyword>
<evidence type="ECO:0000313" key="8">
    <source>
        <dbReference type="EMBL" id="ADL02884.1"/>
    </source>
</evidence>
<evidence type="ECO:0000256" key="6">
    <source>
        <dbReference type="HAMAP-Rule" id="MF_02064"/>
    </source>
</evidence>
<keyword evidence="5 6" id="KW-0804">Transcription</keyword>
<dbReference type="GO" id="GO:0003677">
    <property type="term" value="F:DNA binding"/>
    <property type="evidence" value="ECO:0007669"/>
    <property type="project" value="UniProtKB-UniRule"/>
</dbReference>
<organism evidence="8 9">
    <name type="scientific">Lacrimispora saccharolytica (strain ATCC 35040 / DSM 2544 / NRCC 2533 / WM1)</name>
    <name type="common">Clostridium saccharolyticum</name>
    <dbReference type="NCBI Taxonomy" id="610130"/>
    <lineage>
        <taxon>Bacteria</taxon>
        <taxon>Bacillati</taxon>
        <taxon>Bacillota</taxon>
        <taxon>Clostridia</taxon>
        <taxon>Lachnospirales</taxon>
        <taxon>Lachnospiraceae</taxon>
        <taxon>Lacrimispora</taxon>
    </lineage>
</organism>
<comment type="function">
    <text evidence="6">Sigma factors are initiation factors that promote the attachment of RNA polymerase to specific initiation sites and are then released.</text>
</comment>
<dbReference type="Pfam" id="PF04542">
    <property type="entry name" value="Sigma70_r2"/>
    <property type="match status" value="1"/>
</dbReference>
<comment type="similarity">
    <text evidence="6">Belongs to the sigma-70 factor family. SigI subfamily.</text>
</comment>
<dbReference type="GO" id="GO:0006352">
    <property type="term" value="P:DNA-templated transcription initiation"/>
    <property type="evidence" value="ECO:0007669"/>
    <property type="project" value="UniProtKB-UniRule"/>
</dbReference>
<keyword evidence="4 6" id="KW-0238">DNA-binding</keyword>
<dbReference type="KEGG" id="csh:Closa_0244"/>
<protein>
    <recommendedName>
        <fullName evidence="6">RNA polymerase sigma factor SigI</fullName>
    </recommendedName>
</protein>
<dbReference type="InterPro" id="IPR007627">
    <property type="entry name" value="RNA_pol_sigma70_r2"/>
</dbReference>
<keyword evidence="3 6" id="KW-0731">Sigma factor</keyword>
<evidence type="ECO:0000256" key="2">
    <source>
        <dbReference type="ARBA" id="ARBA00023015"/>
    </source>
</evidence>